<keyword evidence="7" id="KW-1185">Reference proteome</keyword>
<feature type="transmembrane region" description="Helical" evidence="4">
    <location>
        <begin position="188"/>
        <end position="209"/>
    </location>
</feature>
<dbReference type="PANTHER" id="PTHR43280:SF2">
    <property type="entry name" value="HTH-TYPE TRANSCRIPTIONAL REGULATOR EXSA"/>
    <property type="match status" value="1"/>
</dbReference>
<feature type="domain" description="HTH araC/xylS-type" evidence="5">
    <location>
        <begin position="275"/>
        <end position="379"/>
    </location>
</feature>
<feature type="transmembrane region" description="Helical" evidence="4">
    <location>
        <begin position="215"/>
        <end position="234"/>
    </location>
</feature>
<keyword evidence="3" id="KW-0804">Transcription</keyword>
<evidence type="ECO:0000256" key="2">
    <source>
        <dbReference type="ARBA" id="ARBA00023125"/>
    </source>
</evidence>
<accession>A0ABR7CY41</accession>
<feature type="transmembrane region" description="Helical" evidence="4">
    <location>
        <begin position="101"/>
        <end position="123"/>
    </location>
</feature>
<dbReference type="Gene3D" id="1.10.10.60">
    <property type="entry name" value="Homeodomain-like"/>
    <property type="match status" value="1"/>
</dbReference>
<keyword evidence="4" id="KW-0472">Membrane</keyword>
<keyword evidence="2" id="KW-0238">DNA-binding</keyword>
<feature type="transmembrane region" description="Helical" evidence="4">
    <location>
        <begin position="12"/>
        <end position="32"/>
    </location>
</feature>
<gene>
    <name evidence="6" type="ORF">H8S64_05750</name>
</gene>
<feature type="transmembrane region" description="Helical" evidence="4">
    <location>
        <begin position="69"/>
        <end position="89"/>
    </location>
</feature>
<feature type="transmembrane region" description="Helical" evidence="4">
    <location>
        <begin position="39"/>
        <end position="57"/>
    </location>
</feature>
<dbReference type="EMBL" id="JACOOH010000002">
    <property type="protein sequence ID" value="MBC5620597.1"/>
    <property type="molecule type" value="Genomic_DNA"/>
</dbReference>
<dbReference type="Pfam" id="PF12833">
    <property type="entry name" value="HTH_18"/>
    <property type="match status" value="1"/>
</dbReference>
<dbReference type="PANTHER" id="PTHR43280">
    <property type="entry name" value="ARAC-FAMILY TRANSCRIPTIONAL REGULATOR"/>
    <property type="match status" value="1"/>
</dbReference>
<dbReference type="SMART" id="SM00342">
    <property type="entry name" value="HTH_ARAC"/>
    <property type="match status" value="1"/>
</dbReference>
<sequence>MDWMTNEDLLIIIVNSGCITLLVVMAIVLGAATRMKSGGGVAVLIVATTVPVYIYNLSRSVEFYGVAEIAVYPACFMNVLLLPVLWLFVRGQLDKTFKFTAGYWWHFIPACISLLAMLSYYLPMSREEFIEDMLEQANGVENFVALVNDFIVLFQLVFYFILIFRFLRRIKQALQDNYSDSDYLTIGWLPRTVTLFGILFVIVFVTYLISPRTDVWLIPILNVIAMSYLTYNYIVYPVAGYICRLDSSVSEVKRASKTLWQTVDLDIGQMKLNCARVIDILNSTHIYRNPDLSLDMLSRETGIGKGAISRSINGYLQKNFFELINEMRVREAKRMLLLLKSNNYTIDSIYRECGFHSRSTFFLAFKKVEGTSPARWLNEKEKY</sequence>
<dbReference type="SUPFAM" id="SSF46689">
    <property type="entry name" value="Homeodomain-like"/>
    <property type="match status" value="1"/>
</dbReference>
<comment type="caution">
    <text evidence="6">The sequence shown here is derived from an EMBL/GenBank/DDBJ whole genome shotgun (WGS) entry which is preliminary data.</text>
</comment>
<keyword evidence="1" id="KW-0805">Transcription regulation</keyword>
<feature type="transmembrane region" description="Helical" evidence="4">
    <location>
        <begin position="143"/>
        <end position="167"/>
    </location>
</feature>
<proteinExistence type="predicted"/>
<evidence type="ECO:0000256" key="1">
    <source>
        <dbReference type="ARBA" id="ARBA00023015"/>
    </source>
</evidence>
<evidence type="ECO:0000256" key="3">
    <source>
        <dbReference type="ARBA" id="ARBA00023163"/>
    </source>
</evidence>
<keyword evidence="4" id="KW-1133">Transmembrane helix</keyword>
<keyword evidence="4" id="KW-0812">Transmembrane</keyword>
<name>A0ABR7CY41_9BACT</name>
<evidence type="ECO:0000259" key="5">
    <source>
        <dbReference type="PROSITE" id="PS01124"/>
    </source>
</evidence>
<evidence type="ECO:0000313" key="7">
    <source>
        <dbReference type="Proteomes" id="UP000646484"/>
    </source>
</evidence>
<reference evidence="6 7" key="1">
    <citation type="submission" date="2020-08" db="EMBL/GenBank/DDBJ databases">
        <title>Genome public.</title>
        <authorList>
            <person name="Liu C."/>
            <person name="Sun Q."/>
        </authorList>
    </citation>
    <scope>NUCLEOTIDE SEQUENCE [LARGE SCALE GENOMIC DNA]</scope>
    <source>
        <strain evidence="6 7">NSJ-56</strain>
    </source>
</reference>
<organism evidence="6 7">
    <name type="scientific">Butyricimonas hominis</name>
    <dbReference type="NCBI Taxonomy" id="2763032"/>
    <lineage>
        <taxon>Bacteria</taxon>
        <taxon>Pseudomonadati</taxon>
        <taxon>Bacteroidota</taxon>
        <taxon>Bacteroidia</taxon>
        <taxon>Bacteroidales</taxon>
        <taxon>Odoribacteraceae</taxon>
        <taxon>Butyricimonas</taxon>
    </lineage>
</organism>
<evidence type="ECO:0000256" key="4">
    <source>
        <dbReference type="SAM" id="Phobius"/>
    </source>
</evidence>
<dbReference type="RefSeq" id="WP_186975319.1">
    <property type="nucleotide sequence ID" value="NZ_JACOOH010000002.1"/>
</dbReference>
<dbReference type="InterPro" id="IPR018060">
    <property type="entry name" value="HTH_AraC"/>
</dbReference>
<dbReference type="PROSITE" id="PS01124">
    <property type="entry name" value="HTH_ARAC_FAMILY_2"/>
    <property type="match status" value="1"/>
</dbReference>
<evidence type="ECO:0000313" key="6">
    <source>
        <dbReference type="EMBL" id="MBC5620597.1"/>
    </source>
</evidence>
<dbReference type="InterPro" id="IPR009057">
    <property type="entry name" value="Homeodomain-like_sf"/>
</dbReference>
<protein>
    <submittedName>
        <fullName evidence="6">Helix-turn-helix transcriptional regulator</fullName>
    </submittedName>
</protein>
<dbReference type="Proteomes" id="UP000646484">
    <property type="component" value="Unassembled WGS sequence"/>
</dbReference>